<dbReference type="InterPro" id="IPR010730">
    <property type="entry name" value="HET"/>
</dbReference>
<gene>
    <name evidence="2" type="ORF">CC86DRAFT_461711</name>
</gene>
<dbReference type="Pfam" id="PF06985">
    <property type="entry name" value="HET"/>
    <property type="match status" value="1"/>
</dbReference>
<dbReference type="Pfam" id="PF26639">
    <property type="entry name" value="Het-6_barrel"/>
    <property type="match status" value="1"/>
</dbReference>
<dbReference type="Proteomes" id="UP000799424">
    <property type="component" value="Unassembled WGS sequence"/>
</dbReference>
<proteinExistence type="predicted"/>
<dbReference type="EMBL" id="MU006216">
    <property type="protein sequence ID" value="KAF2833315.1"/>
    <property type="molecule type" value="Genomic_DNA"/>
</dbReference>
<evidence type="ECO:0000313" key="2">
    <source>
        <dbReference type="EMBL" id="KAF2833315.1"/>
    </source>
</evidence>
<reference evidence="2" key="1">
    <citation type="journal article" date="2020" name="Stud. Mycol.">
        <title>101 Dothideomycetes genomes: a test case for predicting lifestyles and emergence of pathogens.</title>
        <authorList>
            <person name="Haridas S."/>
            <person name="Albert R."/>
            <person name="Binder M."/>
            <person name="Bloem J."/>
            <person name="Labutti K."/>
            <person name="Salamov A."/>
            <person name="Andreopoulos B."/>
            <person name="Baker S."/>
            <person name="Barry K."/>
            <person name="Bills G."/>
            <person name="Bluhm B."/>
            <person name="Cannon C."/>
            <person name="Castanera R."/>
            <person name="Culley D."/>
            <person name="Daum C."/>
            <person name="Ezra D."/>
            <person name="Gonzalez J."/>
            <person name="Henrissat B."/>
            <person name="Kuo A."/>
            <person name="Liang C."/>
            <person name="Lipzen A."/>
            <person name="Lutzoni F."/>
            <person name="Magnuson J."/>
            <person name="Mondo S."/>
            <person name="Nolan M."/>
            <person name="Ohm R."/>
            <person name="Pangilinan J."/>
            <person name="Park H.-J."/>
            <person name="Ramirez L."/>
            <person name="Alfaro M."/>
            <person name="Sun H."/>
            <person name="Tritt A."/>
            <person name="Yoshinaga Y."/>
            <person name="Zwiers L.-H."/>
            <person name="Turgeon B."/>
            <person name="Goodwin S."/>
            <person name="Spatafora J."/>
            <person name="Crous P."/>
            <person name="Grigoriev I."/>
        </authorList>
    </citation>
    <scope>NUCLEOTIDE SEQUENCE</scope>
    <source>
        <strain evidence="2">CBS 113818</strain>
    </source>
</reference>
<accession>A0A6A7AL40</accession>
<evidence type="ECO:0000259" key="1">
    <source>
        <dbReference type="Pfam" id="PF06985"/>
    </source>
</evidence>
<feature type="domain" description="Heterokaryon incompatibility" evidence="1">
    <location>
        <begin position="52"/>
        <end position="223"/>
    </location>
</feature>
<keyword evidence="3" id="KW-1185">Reference proteome</keyword>
<dbReference type="AlphaFoldDB" id="A0A6A7AL40"/>
<organism evidence="2 3">
    <name type="scientific">Ophiobolus disseminans</name>
    <dbReference type="NCBI Taxonomy" id="1469910"/>
    <lineage>
        <taxon>Eukaryota</taxon>
        <taxon>Fungi</taxon>
        <taxon>Dikarya</taxon>
        <taxon>Ascomycota</taxon>
        <taxon>Pezizomycotina</taxon>
        <taxon>Dothideomycetes</taxon>
        <taxon>Pleosporomycetidae</taxon>
        <taxon>Pleosporales</taxon>
        <taxon>Pleosporineae</taxon>
        <taxon>Phaeosphaeriaceae</taxon>
        <taxon>Ophiobolus</taxon>
    </lineage>
</organism>
<dbReference type="InterPro" id="IPR052895">
    <property type="entry name" value="HetReg/Transcr_Mod"/>
</dbReference>
<dbReference type="PANTHER" id="PTHR24148">
    <property type="entry name" value="ANKYRIN REPEAT DOMAIN-CONTAINING PROTEIN 39 HOMOLOG-RELATED"/>
    <property type="match status" value="1"/>
</dbReference>
<protein>
    <recommendedName>
        <fullName evidence="1">Heterokaryon incompatibility domain-containing protein</fullName>
    </recommendedName>
</protein>
<dbReference type="OrthoDB" id="3553147at2759"/>
<sequence length="625" mass="69788">MDTSYVYQDLPSPSSIRLLHLEPGAETDPIRCTFTFTIIDLRPEVSVHQERYEAVSYVWGNASNVEPITCAGAVLNIPKTLAAVLRRIRLHGSTRVLWADAACINQRATEEKNQQVQIMGAVFRQASQVLFVLQTDKPQCGYSPIDDAPLKDLFSELLGKCPLQLQLFASTGHYSGHMPDPLPTHVFRDSTSPGWYGRFDATGNIIRAMLGTAWFQRAWIAQEFGVSRDGTFIYGHHEIPKEILYAFVVIFGTFGYEACRFWNVQDVVQRAFNLLTAYKFLNMGRLEVQKFDHDKPLTTNHPSYEFKDLSFLDILYKLRDSGIKATLPVDHLYAFLGHPRITGGNDPPVIVDYKRPVAETFLDFASSWVMGSGDLQILSCVYHRDSEDLERGVSWVPRWEIRNHCIQLGGLMGTFLYSAGRSPRLASLAQPTVVSSDKLEVKGYVIGCIAFTPIKLTGNTVITYPNANFGKFWSKLLECTRDTIHPPPTHQTVISLLTGGNPGDWPLSSTPLFFSESSQLSVVPLQLSVPYLIPVTDSLTVNAVRICRGRRIFGTDNGKLGLGPEIMKEGDVCCILYGGHVPVILRETTAGEYRLVGEAYVEGCMDGALNEVQFAERTTRKFVIV</sequence>
<dbReference type="PANTHER" id="PTHR24148:SF64">
    <property type="entry name" value="HETEROKARYON INCOMPATIBILITY DOMAIN-CONTAINING PROTEIN"/>
    <property type="match status" value="1"/>
</dbReference>
<evidence type="ECO:0000313" key="3">
    <source>
        <dbReference type="Proteomes" id="UP000799424"/>
    </source>
</evidence>
<name>A0A6A7AL40_9PLEO</name>